<dbReference type="InterPro" id="IPR000515">
    <property type="entry name" value="MetI-like"/>
</dbReference>
<gene>
    <name evidence="9" type="ORF">DWY99_02360</name>
</gene>
<feature type="transmembrane region" description="Helical" evidence="7">
    <location>
        <begin position="132"/>
        <end position="152"/>
    </location>
</feature>
<keyword evidence="2 7" id="KW-0813">Transport</keyword>
<evidence type="ECO:0000259" key="8">
    <source>
        <dbReference type="PROSITE" id="PS50928"/>
    </source>
</evidence>
<evidence type="ECO:0000313" key="10">
    <source>
        <dbReference type="Proteomes" id="UP000284751"/>
    </source>
</evidence>
<dbReference type="PROSITE" id="PS50928">
    <property type="entry name" value="ABC_TM1"/>
    <property type="match status" value="1"/>
</dbReference>
<proteinExistence type="inferred from homology"/>
<keyword evidence="4 7" id="KW-0812">Transmembrane</keyword>
<evidence type="ECO:0000313" key="9">
    <source>
        <dbReference type="EMBL" id="RGQ43796.1"/>
    </source>
</evidence>
<evidence type="ECO:0000256" key="7">
    <source>
        <dbReference type="RuleBase" id="RU363032"/>
    </source>
</evidence>
<protein>
    <submittedName>
        <fullName evidence="9">Carbohydrate ABC transporter permease</fullName>
    </submittedName>
</protein>
<dbReference type="PANTHER" id="PTHR43744:SF12">
    <property type="entry name" value="ABC TRANSPORTER PERMEASE PROTEIN MG189-RELATED"/>
    <property type="match status" value="1"/>
</dbReference>
<dbReference type="GO" id="GO:0055085">
    <property type="term" value="P:transmembrane transport"/>
    <property type="evidence" value="ECO:0007669"/>
    <property type="project" value="InterPro"/>
</dbReference>
<comment type="similarity">
    <text evidence="7">Belongs to the binding-protein-dependent transport system permease family.</text>
</comment>
<dbReference type="AlphaFoldDB" id="A0A412B0E5"/>
<dbReference type="InterPro" id="IPR035906">
    <property type="entry name" value="MetI-like_sf"/>
</dbReference>
<reference evidence="9 10" key="1">
    <citation type="submission" date="2018-08" db="EMBL/GenBank/DDBJ databases">
        <title>A genome reference for cultivated species of the human gut microbiota.</title>
        <authorList>
            <person name="Zou Y."/>
            <person name="Xue W."/>
            <person name="Luo G."/>
        </authorList>
    </citation>
    <scope>NUCLEOTIDE SEQUENCE [LARGE SCALE GENOMIC DNA]</scope>
    <source>
        <strain evidence="9 10">AF28-26</strain>
    </source>
</reference>
<dbReference type="Pfam" id="PF00528">
    <property type="entry name" value="BPD_transp_1"/>
    <property type="match status" value="1"/>
</dbReference>
<organism evidence="9 10">
    <name type="scientific">[Clostridium] leptum</name>
    <dbReference type="NCBI Taxonomy" id="1535"/>
    <lineage>
        <taxon>Bacteria</taxon>
        <taxon>Bacillati</taxon>
        <taxon>Bacillota</taxon>
        <taxon>Clostridia</taxon>
        <taxon>Eubacteriales</taxon>
        <taxon>Oscillospiraceae</taxon>
        <taxon>Oscillospiraceae incertae sedis</taxon>
    </lineage>
</organism>
<evidence type="ECO:0000256" key="4">
    <source>
        <dbReference type="ARBA" id="ARBA00022692"/>
    </source>
</evidence>
<feature type="transmembrane region" description="Helical" evidence="7">
    <location>
        <begin position="12"/>
        <end position="33"/>
    </location>
</feature>
<evidence type="ECO:0000256" key="2">
    <source>
        <dbReference type="ARBA" id="ARBA00022448"/>
    </source>
</evidence>
<name>A0A412B0E5_9FIRM</name>
<feature type="transmembrane region" description="Helical" evidence="7">
    <location>
        <begin position="180"/>
        <end position="200"/>
    </location>
</feature>
<dbReference type="Proteomes" id="UP000284751">
    <property type="component" value="Unassembled WGS sequence"/>
</dbReference>
<dbReference type="PANTHER" id="PTHR43744">
    <property type="entry name" value="ABC TRANSPORTER PERMEASE PROTEIN MG189-RELATED-RELATED"/>
    <property type="match status" value="1"/>
</dbReference>
<evidence type="ECO:0000256" key="3">
    <source>
        <dbReference type="ARBA" id="ARBA00022475"/>
    </source>
</evidence>
<evidence type="ECO:0000256" key="1">
    <source>
        <dbReference type="ARBA" id="ARBA00004651"/>
    </source>
</evidence>
<sequence>MKTKKSIAGKILIYFFLILLALLFLVPVFYVMYNSLLPKRYIGSFVSPALWSLDNYKELFSEYPIMKWYGNTAISTVAVVLGNIFFTPLAGYGLARLRFPGKKVIFICLMLSMMIPGQLVLLPQYIMMAKMGLVNTLFAITLPYLSQSMFIFMSRQFFYGIPEELEEAARIDGLGRFGTYFRIILPISGVLMATIAIFNFTGTWNSYLVPSTFISTQDKYVLVVGLQTVNNAHFQQENLTLAGVFLLAFPVIIFFMFTQRFFVQGIATSGIKS</sequence>
<feature type="transmembrane region" description="Helical" evidence="7">
    <location>
        <begin position="68"/>
        <end position="92"/>
    </location>
</feature>
<evidence type="ECO:0000256" key="6">
    <source>
        <dbReference type="ARBA" id="ARBA00023136"/>
    </source>
</evidence>
<keyword evidence="5 7" id="KW-1133">Transmembrane helix</keyword>
<comment type="caution">
    <text evidence="9">The sequence shown here is derived from an EMBL/GenBank/DDBJ whole genome shotgun (WGS) entry which is preliminary data.</text>
</comment>
<dbReference type="CDD" id="cd06261">
    <property type="entry name" value="TM_PBP2"/>
    <property type="match status" value="1"/>
</dbReference>
<comment type="subcellular location">
    <subcellularLocation>
        <location evidence="1 7">Cell membrane</location>
        <topology evidence="1 7">Multi-pass membrane protein</topology>
    </subcellularLocation>
</comment>
<dbReference type="GO" id="GO:0005886">
    <property type="term" value="C:plasma membrane"/>
    <property type="evidence" value="ECO:0007669"/>
    <property type="project" value="UniProtKB-SubCell"/>
</dbReference>
<dbReference type="Gene3D" id="1.10.3720.10">
    <property type="entry name" value="MetI-like"/>
    <property type="match status" value="1"/>
</dbReference>
<accession>A0A412B0E5</accession>
<keyword evidence="3" id="KW-1003">Cell membrane</keyword>
<evidence type="ECO:0000256" key="5">
    <source>
        <dbReference type="ARBA" id="ARBA00022989"/>
    </source>
</evidence>
<keyword evidence="6 7" id="KW-0472">Membrane</keyword>
<dbReference type="EMBL" id="QRTC01000004">
    <property type="protein sequence ID" value="RGQ43796.1"/>
    <property type="molecule type" value="Genomic_DNA"/>
</dbReference>
<feature type="transmembrane region" description="Helical" evidence="7">
    <location>
        <begin position="104"/>
        <end position="126"/>
    </location>
</feature>
<dbReference type="SUPFAM" id="SSF161098">
    <property type="entry name" value="MetI-like"/>
    <property type="match status" value="1"/>
</dbReference>
<feature type="domain" description="ABC transmembrane type-1" evidence="8">
    <location>
        <begin position="69"/>
        <end position="258"/>
    </location>
</feature>
<feature type="transmembrane region" description="Helical" evidence="7">
    <location>
        <begin position="239"/>
        <end position="257"/>
    </location>
</feature>